<dbReference type="SUPFAM" id="SSF54862">
    <property type="entry name" value="4Fe-4S ferredoxins"/>
    <property type="match status" value="1"/>
</dbReference>
<proteinExistence type="predicted"/>
<dbReference type="PANTHER" id="PTHR45295">
    <property type="entry name" value="CHAPERONE PROTEIN DNAJ C76, CHLOROPLASTIC"/>
    <property type="match status" value="1"/>
</dbReference>
<dbReference type="Pfam" id="PF13370">
    <property type="entry name" value="Fer4_13"/>
    <property type="match status" value="1"/>
</dbReference>
<dbReference type="OMA" id="IRWLAPM"/>
<accession>A0A803LRY1</accession>
<dbReference type="SUPFAM" id="SSF46565">
    <property type="entry name" value="Chaperone J-domain"/>
    <property type="match status" value="1"/>
</dbReference>
<dbReference type="InterPro" id="IPR001623">
    <property type="entry name" value="DnaJ_domain"/>
</dbReference>
<dbReference type="EnsemblPlants" id="AUR62017710-RA">
    <property type="protein sequence ID" value="AUR62017710-RA:cds"/>
    <property type="gene ID" value="AUR62017710"/>
</dbReference>
<evidence type="ECO:0000256" key="1">
    <source>
        <dbReference type="SAM" id="Phobius"/>
    </source>
</evidence>
<dbReference type="SMART" id="SM00271">
    <property type="entry name" value="DnaJ"/>
    <property type="match status" value="1"/>
</dbReference>
<dbReference type="PANTHER" id="PTHR45295:SF1">
    <property type="entry name" value="CHAPERONE PROTEIN DNAJ C76, CHLOROPLASTIC"/>
    <property type="match status" value="1"/>
</dbReference>
<keyword evidence="1" id="KW-0472">Membrane</keyword>
<dbReference type="CDD" id="cd06257">
    <property type="entry name" value="DnaJ"/>
    <property type="match status" value="1"/>
</dbReference>
<reference evidence="3" key="1">
    <citation type="journal article" date="2017" name="Nature">
        <title>The genome of Chenopodium quinoa.</title>
        <authorList>
            <person name="Jarvis D.E."/>
            <person name="Ho Y.S."/>
            <person name="Lightfoot D.J."/>
            <person name="Schmoeckel S.M."/>
            <person name="Li B."/>
            <person name="Borm T.J.A."/>
            <person name="Ohyanagi H."/>
            <person name="Mineta K."/>
            <person name="Michell C.T."/>
            <person name="Saber N."/>
            <person name="Kharbatia N.M."/>
            <person name="Rupper R.R."/>
            <person name="Sharp A.R."/>
            <person name="Dally N."/>
            <person name="Boughton B.A."/>
            <person name="Woo Y.H."/>
            <person name="Gao G."/>
            <person name="Schijlen E.G.W.M."/>
            <person name="Guo X."/>
            <person name="Momin A.A."/>
            <person name="Negrao S."/>
            <person name="Al-Babili S."/>
            <person name="Gehring C."/>
            <person name="Roessner U."/>
            <person name="Jung C."/>
            <person name="Murphy K."/>
            <person name="Arold S.T."/>
            <person name="Gojobori T."/>
            <person name="van der Linden C.G."/>
            <person name="van Loo E.N."/>
            <person name="Jellen E.N."/>
            <person name="Maughan P.J."/>
            <person name="Tester M."/>
        </authorList>
    </citation>
    <scope>NUCLEOTIDE SEQUENCE [LARGE SCALE GENOMIC DNA]</scope>
    <source>
        <strain evidence="3">cv. PI 614886</strain>
    </source>
</reference>
<evidence type="ECO:0000259" key="2">
    <source>
        <dbReference type="PROSITE" id="PS50076"/>
    </source>
</evidence>
<organism evidence="3 4">
    <name type="scientific">Chenopodium quinoa</name>
    <name type="common">Quinoa</name>
    <dbReference type="NCBI Taxonomy" id="63459"/>
    <lineage>
        <taxon>Eukaryota</taxon>
        <taxon>Viridiplantae</taxon>
        <taxon>Streptophyta</taxon>
        <taxon>Embryophyta</taxon>
        <taxon>Tracheophyta</taxon>
        <taxon>Spermatophyta</taxon>
        <taxon>Magnoliopsida</taxon>
        <taxon>eudicotyledons</taxon>
        <taxon>Gunneridae</taxon>
        <taxon>Pentapetalae</taxon>
        <taxon>Caryophyllales</taxon>
        <taxon>Chenopodiaceae</taxon>
        <taxon>Chenopodioideae</taxon>
        <taxon>Atripliceae</taxon>
        <taxon>Chenopodium</taxon>
    </lineage>
</organism>
<dbReference type="PROSITE" id="PS50076">
    <property type="entry name" value="DNAJ_2"/>
    <property type="match status" value="1"/>
</dbReference>
<keyword evidence="1" id="KW-1133">Transmembrane helix</keyword>
<dbReference type="Gramene" id="AUR62017710-RA">
    <property type="protein sequence ID" value="AUR62017710-RA:cds"/>
    <property type="gene ID" value="AUR62017710"/>
</dbReference>
<evidence type="ECO:0000313" key="3">
    <source>
        <dbReference type="EnsemblPlants" id="AUR62017710-RA:cds"/>
    </source>
</evidence>
<keyword evidence="4" id="KW-1185">Reference proteome</keyword>
<dbReference type="Gene3D" id="1.10.287.110">
    <property type="entry name" value="DnaJ domain"/>
    <property type="match status" value="1"/>
</dbReference>
<feature type="transmembrane region" description="Helical" evidence="1">
    <location>
        <begin position="390"/>
        <end position="411"/>
    </location>
</feature>
<sequence length="415" mass="46019">MEYDLYDLLGIDSSSDQSQIKRAYRSLQKRCHPDIAGLAGHDMAIILNEAYAVLSDPISRYVYDKERAKFTELQGYTGRPMYSVWLGSESEQRAIFVDEIRCVGCLKCALLAEKTFAIESTYGRARVVSQWADPEDKIQAAIDACPVDCISTVDRADLPALEFLMSKQPRGKVRIGASNTAGARIFDVFTELKFFQKRLEEAATKKSNQDSKYSDLQKDARMSAIQTIRSISNWLYWQTPTSDTSLSLTLREKNISRDPDIEKLRNAAAAARKHGMFKNQAKAKVLSQETQQEEYWVPSTPVLPLRIENKSYAQTRSKTPSYTGVNRGKAYIKRDIKPSNPLVSGIPIGLGMVAAITVGLQGPGEAIGGLDRHIGGSFAQQVVNSFGMQVMLAGVTWYLIGSYVVGVVGSLSRKD</sequence>
<dbReference type="Pfam" id="PF00226">
    <property type="entry name" value="DnaJ"/>
    <property type="match status" value="1"/>
</dbReference>
<name>A0A803LRY1_CHEQI</name>
<dbReference type="Gene3D" id="3.30.70.20">
    <property type="match status" value="1"/>
</dbReference>
<feature type="domain" description="J" evidence="2">
    <location>
        <begin position="4"/>
        <end position="67"/>
    </location>
</feature>
<evidence type="ECO:0000313" key="4">
    <source>
        <dbReference type="Proteomes" id="UP000596660"/>
    </source>
</evidence>
<dbReference type="InterPro" id="IPR036869">
    <property type="entry name" value="J_dom_sf"/>
</dbReference>
<reference evidence="3" key="2">
    <citation type="submission" date="2021-03" db="UniProtKB">
        <authorList>
            <consortium name="EnsemblPlants"/>
        </authorList>
    </citation>
    <scope>IDENTIFICATION</scope>
</reference>
<dbReference type="Proteomes" id="UP000596660">
    <property type="component" value="Unplaced"/>
</dbReference>
<keyword evidence="1" id="KW-0812">Transmembrane</keyword>
<protein>
    <recommendedName>
        <fullName evidence="2">J domain-containing protein</fullName>
    </recommendedName>
</protein>
<dbReference type="AlphaFoldDB" id="A0A803LRY1"/>